<reference evidence="1" key="1">
    <citation type="submission" date="2021-04" db="EMBL/GenBank/DDBJ databases">
        <authorList>
            <person name="Hornung B."/>
        </authorList>
    </citation>
    <scope>NUCLEOTIDE SEQUENCE</scope>
    <source>
        <strain evidence="1">G5G6</strain>
    </source>
</reference>
<dbReference type="AlphaFoldDB" id="A0A916NIH1"/>
<proteinExistence type="predicted"/>
<organism evidence="1 2">
    <name type="scientific">Georgfuchsia toluolica</name>
    <dbReference type="NCBI Taxonomy" id="424218"/>
    <lineage>
        <taxon>Bacteria</taxon>
        <taxon>Pseudomonadati</taxon>
        <taxon>Pseudomonadota</taxon>
        <taxon>Betaproteobacteria</taxon>
        <taxon>Nitrosomonadales</taxon>
        <taxon>Sterolibacteriaceae</taxon>
        <taxon>Georgfuchsia</taxon>
    </lineage>
</organism>
<sequence>MARTGHEFDAQPLQVVIGIAERIDFQFTAVARTRVDYADGERLAKNIQNLPLNARRFRVWRMANHGGWFSPYAVADDLFQDIPHVKLHPLT</sequence>
<dbReference type="EMBL" id="CAJQUM010000001">
    <property type="protein sequence ID" value="CAG4884516.1"/>
    <property type="molecule type" value="Genomic_DNA"/>
</dbReference>
<evidence type="ECO:0000313" key="2">
    <source>
        <dbReference type="Proteomes" id="UP000742786"/>
    </source>
</evidence>
<name>A0A916NIH1_9PROT</name>
<evidence type="ECO:0000313" key="1">
    <source>
        <dbReference type="EMBL" id="CAG4884516.1"/>
    </source>
</evidence>
<keyword evidence="2" id="KW-1185">Reference proteome</keyword>
<gene>
    <name evidence="1" type="ORF">GTOL_12399</name>
</gene>
<accession>A0A916NIH1</accession>
<comment type="caution">
    <text evidence="1">The sequence shown here is derived from an EMBL/GenBank/DDBJ whole genome shotgun (WGS) entry which is preliminary data.</text>
</comment>
<dbReference type="Proteomes" id="UP000742786">
    <property type="component" value="Unassembled WGS sequence"/>
</dbReference>
<protein>
    <submittedName>
        <fullName evidence="1">Uncharacterized protein</fullName>
    </submittedName>
</protein>